<dbReference type="InterPro" id="IPR036631">
    <property type="entry name" value="MGMT_N_sf"/>
</dbReference>
<evidence type="ECO:0000259" key="11">
    <source>
        <dbReference type="Pfam" id="PF01035"/>
    </source>
</evidence>
<dbReference type="Pfam" id="PF01035">
    <property type="entry name" value="DNA_binding_1"/>
    <property type="match status" value="1"/>
</dbReference>
<dbReference type="PANTHER" id="PTHR10815">
    <property type="entry name" value="METHYLATED-DNA--PROTEIN-CYSTEINE METHYLTRANSFERASE"/>
    <property type="match status" value="1"/>
</dbReference>
<keyword evidence="14" id="KW-1185">Reference proteome</keyword>
<feature type="domain" description="Methylated-DNA-[protein]-cysteine S-methyltransferase DNA binding" evidence="11">
    <location>
        <begin position="81"/>
        <end position="161"/>
    </location>
</feature>
<protein>
    <recommendedName>
        <fullName evidence="9">Methylated-DNA--protein-cysteine methyltransferase</fullName>
        <ecNumber evidence="9">2.1.1.63</ecNumber>
    </recommendedName>
    <alternativeName>
        <fullName evidence="9">6-O-methylguanine-DNA methyltransferase</fullName>
        <shortName evidence="9">MGMT</shortName>
    </alternativeName>
    <alternativeName>
        <fullName evidence="9">O-6-methylguanine-DNA-alkyltransferase</fullName>
    </alternativeName>
</protein>
<dbReference type="InterPro" id="IPR023546">
    <property type="entry name" value="MGMT"/>
</dbReference>
<dbReference type="FunFam" id="1.10.10.10:FF:000214">
    <property type="entry name" value="Methylated-DNA--protein-cysteine methyltransferase"/>
    <property type="match status" value="1"/>
</dbReference>
<evidence type="ECO:0000256" key="6">
    <source>
        <dbReference type="ARBA" id="ARBA00022763"/>
    </source>
</evidence>
<comment type="miscellaneous">
    <text evidence="9">This enzyme catalyzes only one turnover and therefore is not strictly catalytic. According to one definition, an enzyme is a biocatalyst that acts repeatedly and over many reaction cycles.</text>
</comment>
<reference evidence="14" key="1">
    <citation type="submission" date="2018-06" db="EMBL/GenBank/DDBJ databases">
        <authorList>
            <person name="Khan S.A."/>
        </authorList>
    </citation>
    <scope>NUCLEOTIDE SEQUENCE [LARGE SCALE GENOMIC DNA]</scope>
    <source>
        <strain evidence="14">DB-1506</strain>
    </source>
</reference>
<comment type="catalytic activity">
    <reaction evidence="1 9">
        <text>a 4-O-methyl-thymidine in DNA + L-cysteinyl-[protein] = a thymidine in DNA + S-methyl-L-cysteinyl-[protein]</text>
        <dbReference type="Rhea" id="RHEA:53428"/>
        <dbReference type="Rhea" id="RHEA-COMP:10131"/>
        <dbReference type="Rhea" id="RHEA-COMP:10132"/>
        <dbReference type="Rhea" id="RHEA-COMP:13555"/>
        <dbReference type="Rhea" id="RHEA-COMP:13556"/>
        <dbReference type="ChEBI" id="CHEBI:29950"/>
        <dbReference type="ChEBI" id="CHEBI:82612"/>
        <dbReference type="ChEBI" id="CHEBI:137386"/>
        <dbReference type="ChEBI" id="CHEBI:137387"/>
        <dbReference type="EC" id="2.1.1.63"/>
    </reaction>
</comment>
<dbReference type="Gene3D" id="3.30.160.70">
    <property type="entry name" value="Methylated DNA-protein cysteine methyltransferase domain"/>
    <property type="match status" value="1"/>
</dbReference>
<evidence type="ECO:0000256" key="10">
    <source>
        <dbReference type="SAM" id="MobiDB-lite"/>
    </source>
</evidence>
<gene>
    <name evidence="13" type="ORF">DOO78_08795</name>
</gene>
<dbReference type="EMBL" id="QLIX01000004">
    <property type="protein sequence ID" value="RAI59715.1"/>
    <property type="molecule type" value="Genomic_DNA"/>
</dbReference>
<dbReference type="InterPro" id="IPR014048">
    <property type="entry name" value="MethylDNA_cys_MeTrfase_DNA-bd"/>
</dbReference>
<evidence type="ECO:0000256" key="9">
    <source>
        <dbReference type="HAMAP-Rule" id="MF_00772"/>
    </source>
</evidence>
<comment type="function">
    <text evidence="9">Involved in the cellular defense against the biological effects of O6-methylguanine (O6-MeG) and O4-methylthymine (O4-MeT) in DNA. Repairs the methylated nucleobase in DNA by stoichiometrically transferring the methyl group to a cysteine residue in the enzyme. This is a suicide reaction: the enzyme is irreversibly inactivated.</text>
</comment>
<feature type="region of interest" description="Disordered" evidence="10">
    <location>
        <begin position="170"/>
        <end position="192"/>
    </location>
</feature>
<keyword evidence="5 9" id="KW-0808">Transferase</keyword>
<dbReference type="GO" id="GO:0005737">
    <property type="term" value="C:cytoplasm"/>
    <property type="evidence" value="ECO:0007669"/>
    <property type="project" value="UniProtKB-SubCell"/>
</dbReference>
<dbReference type="InterPro" id="IPR036217">
    <property type="entry name" value="MethylDNA_cys_MeTrfase_DNAb"/>
</dbReference>
<evidence type="ECO:0000256" key="3">
    <source>
        <dbReference type="ARBA" id="ARBA00022490"/>
    </source>
</evidence>
<proteinExistence type="inferred from homology"/>
<dbReference type="InterPro" id="IPR008332">
    <property type="entry name" value="MethylG_MeTrfase_N"/>
</dbReference>
<dbReference type="Proteomes" id="UP000249065">
    <property type="component" value="Unassembled WGS sequence"/>
</dbReference>
<comment type="similarity">
    <text evidence="2 9">Belongs to the MGMT family.</text>
</comment>
<evidence type="ECO:0000259" key="12">
    <source>
        <dbReference type="Pfam" id="PF02870"/>
    </source>
</evidence>
<evidence type="ECO:0000313" key="14">
    <source>
        <dbReference type="Proteomes" id="UP000249065"/>
    </source>
</evidence>
<dbReference type="PROSITE" id="PS00374">
    <property type="entry name" value="MGMT"/>
    <property type="match status" value="1"/>
</dbReference>
<sequence length="192" mass="20443">MPHLTIHTPLGEITLFEGPGQDDAAGSGAIVALDWGRAHWPDSLPPEPATPLLREAARQLQDYFDGRRLEFDLPLAPEGSAFRRQVWDALCRIPPGQTRSYLDIAREIGCRSPRAIGQANGSNPIPILIPCHRVVAADGTLGGYSGGDGAATKRFLLALEARAATGARAGELPLAPPQPELPPCGQHQGTPR</sequence>
<keyword evidence="7 9" id="KW-0234">DNA repair</keyword>
<evidence type="ECO:0000256" key="1">
    <source>
        <dbReference type="ARBA" id="ARBA00001286"/>
    </source>
</evidence>
<dbReference type="SUPFAM" id="SSF53155">
    <property type="entry name" value="Methylated DNA-protein cysteine methyltransferase domain"/>
    <property type="match status" value="1"/>
</dbReference>
<evidence type="ECO:0000256" key="8">
    <source>
        <dbReference type="ARBA" id="ARBA00049348"/>
    </source>
</evidence>
<keyword evidence="4 9" id="KW-0489">Methyltransferase</keyword>
<keyword evidence="3 9" id="KW-0963">Cytoplasm</keyword>
<evidence type="ECO:0000313" key="13">
    <source>
        <dbReference type="EMBL" id="RAI59715.1"/>
    </source>
</evidence>
<evidence type="ECO:0000256" key="5">
    <source>
        <dbReference type="ARBA" id="ARBA00022679"/>
    </source>
</evidence>
<dbReference type="NCBIfam" id="TIGR00589">
    <property type="entry name" value="ogt"/>
    <property type="match status" value="1"/>
</dbReference>
<dbReference type="InterPro" id="IPR036388">
    <property type="entry name" value="WH-like_DNA-bd_sf"/>
</dbReference>
<dbReference type="HAMAP" id="MF_00772">
    <property type="entry name" value="OGT"/>
    <property type="match status" value="1"/>
</dbReference>
<evidence type="ECO:0000256" key="2">
    <source>
        <dbReference type="ARBA" id="ARBA00008711"/>
    </source>
</evidence>
<name>A0A327MB56_9PROT</name>
<accession>A0A327MB56</accession>
<dbReference type="GO" id="GO:0006307">
    <property type="term" value="P:DNA alkylation repair"/>
    <property type="evidence" value="ECO:0007669"/>
    <property type="project" value="UniProtKB-UniRule"/>
</dbReference>
<evidence type="ECO:0000256" key="7">
    <source>
        <dbReference type="ARBA" id="ARBA00023204"/>
    </source>
</evidence>
<feature type="active site" description="Nucleophile; methyl group acceptor" evidence="9">
    <location>
        <position position="131"/>
    </location>
</feature>
<dbReference type="PANTHER" id="PTHR10815:SF13">
    <property type="entry name" value="METHYLATED-DNA--PROTEIN-CYSTEINE METHYLTRANSFERASE"/>
    <property type="match status" value="1"/>
</dbReference>
<dbReference type="GO" id="GO:0032259">
    <property type="term" value="P:methylation"/>
    <property type="evidence" value="ECO:0007669"/>
    <property type="project" value="UniProtKB-KW"/>
</dbReference>
<organism evidence="13 14">
    <name type="scientific">Roseicella frigidaeris</name>
    <dbReference type="NCBI Taxonomy" id="2230885"/>
    <lineage>
        <taxon>Bacteria</taxon>
        <taxon>Pseudomonadati</taxon>
        <taxon>Pseudomonadota</taxon>
        <taxon>Alphaproteobacteria</taxon>
        <taxon>Acetobacterales</taxon>
        <taxon>Roseomonadaceae</taxon>
        <taxon>Roseicella</taxon>
    </lineage>
</organism>
<dbReference type="InterPro" id="IPR001497">
    <property type="entry name" value="MethylDNA_cys_MeTrfase_AS"/>
</dbReference>
<dbReference type="GO" id="GO:0003908">
    <property type="term" value="F:methylated-DNA-[protein]-cysteine S-methyltransferase activity"/>
    <property type="evidence" value="ECO:0007669"/>
    <property type="project" value="UniProtKB-UniRule"/>
</dbReference>
<feature type="domain" description="Methylguanine DNA methyltransferase ribonuclease-like" evidence="12">
    <location>
        <begin position="5"/>
        <end position="77"/>
    </location>
</feature>
<dbReference type="AlphaFoldDB" id="A0A327MB56"/>
<dbReference type="EC" id="2.1.1.63" evidence="9"/>
<comment type="catalytic activity">
    <reaction evidence="8 9">
        <text>a 6-O-methyl-2'-deoxyguanosine in DNA + L-cysteinyl-[protein] = S-methyl-L-cysteinyl-[protein] + a 2'-deoxyguanosine in DNA</text>
        <dbReference type="Rhea" id="RHEA:24000"/>
        <dbReference type="Rhea" id="RHEA-COMP:10131"/>
        <dbReference type="Rhea" id="RHEA-COMP:10132"/>
        <dbReference type="Rhea" id="RHEA-COMP:11367"/>
        <dbReference type="Rhea" id="RHEA-COMP:11368"/>
        <dbReference type="ChEBI" id="CHEBI:29950"/>
        <dbReference type="ChEBI" id="CHEBI:82612"/>
        <dbReference type="ChEBI" id="CHEBI:85445"/>
        <dbReference type="ChEBI" id="CHEBI:85448"/>
        <dbReference type="EC" id="2.1.1.63"/>
    </reaction>
</comment>
<dbReference type="SUPFAM" id="SSF46767">
    <property type="entry name" value="Methylated DNA-protein cysteine methyltransferase, C-terminal domain"/>
    <property type="match status" value="1"/>
</dbReference>
<comment type="subcellular location">
    <subcellularLocation>
        <location evidence="9">Cytoplasm</location>
    </subcellularLocation>
</comment>
<comment type="caution">
    <text evidence="13">The sequence shown here is derived from an EMBL/GenBank/DDBJ whole genome shotgun (WGS) entry which is preliminary data.</text>
</comment>
<dbReference type="OrthoDB" id="9802228at2"/>
<dbReference type="CDD" id="cd06445">
    <property type="entry name" value="ATase"/>
    <property type="match status" value="1"/>
</dbReference>
<evidence type="ECO:0000256" key="4">
    <source>
        <dbReference type="ARBA" id="ARBA00022603"/>
    </source>
</evidence>
<keyword evidence="6 9" id="KW-0227">DNA damage</keyword>
<dbReference type="Gene3D" id="1.10.10.10">
    <property type="entry name" value="Winged helix-like DNA-binding domain superfamily/Winged helix DNA-binding domain"/>
    <property type="match status" value="1"/>
</dbReference>
<dbReference type="RefSeq" id="WP_111469404.1">
    <property type="nucleotide sequence ID" value="NZ_QLIX01000004.1"/>
</dbReference>
<dbReference type="Pfam" id="PF02870">
    <property type="entry name" value="Methyltransf_1N"/>
    <property type="match status" value="1"/>
</dbReference>